<evidence type="ECO:0000259" key="2">
    <source>
        <dbReference type="Pfam" id="PF13699"/>
    </source>
</evidence>
<name>A0A368XWR0_9BURK</name>
<evidence type="ECO:0000313" key="4">
    <source>
        <dbReference type="Proteomes" id="UP000252884"/>
    </source>
</evidence>
<evidence type="ECO:0000313" key="3">
    <source>
        <dbReference type="EMBL" id="RCW72413.1"/>
    </source>
</evidence>
<dbReference type="Pfam" id="PF13699">
    <property type="entry name" value="eCIS_core"/>
    <property type="match status" value="1"/>
</dbReference>
<keyword evidence="4" id="KW-1185">Reference proteome</keyword>
<sequence>MSIDLRQFVLYLCVAICPCAALAWDPIGDLQNPGRILRNVEREVGNAGQAVDRARLEGQAQAGAPAFQGWLQESRNTARNGGTSPIPDHIRGQVSGFFDEGLLHSVRYKVGDAGIFNLANLSIQYGGAGAVTLIDTIVFKNSADAENNVVLWVHELKHVQQFRNWGTRDFTIRYLRSWNGVEGEAYAAQDQYIQWRNSQSAASPPLAPRYASPQVAFPRPVGATACTTSYGACPMGIAIAAGSPCYCPSMYGPVWGIAR</sequence>
<feature type="signal peptide" evidence="1">
    <location>
        <begin position="1"/>
        <end position="23"/>
    </location>
</feature>
<reference evidence="3 4" key="1">
    <citation type="submission" date="2018-07" db="EMBL/GenBank/DDBJ databases">
        <title>Genomic Encyclopedia of Type Strains, Phase IV (KMG-IV): sequencing the most valuable type-strain genomes for metagenomic binning, comparative biology and taxonomic classification.</title>
        <authorList>
            <person name="Goeker M."/>
        </authorList>
    </citation>
    <scope>NUCLEOTIDE SEQUENCE [LARGE SCALE GENOMIC DNA]</scope>
    <source>
        <strain evidence="3 4">DSM 21634</strain>
    </source>
</reference>
<feature type="domain" description="eCIS core" evidence="2">
    <location>
        <begin position="85"/>
        <end position="164"/>
    </location>
</feature>
<gene>
    <name evidence="3" type="ORF">DES41_10317</name>
</gene>
<dbReference type="InterPro" id="IPR025295">
    <property type="entry name" value="eCIS_core_dom"/>
</dbReference>
<accession>A0A368XWR0</accession>
<feature type="chain" id="PRO_5016902792" evidence="1">
    <location>
        <begin position="24"/>
        <end position="259"/>
    </location>
</feature>
<proteinExistence type="predicted"/>
<dbReference type="AlphaFoldDB" id="A0A368XWR0"/>
<dbReference type="Proteomes" id="UP000252884">
    <property type="component" value="Unassembled WGS sequence"/>
</dbReference>
<comment type="caution">
    <text evidence="3">The sequence shown here is derived from an EMBL/GenBank/DDBJ whole genome shotgun (WGS) entry which is preliminary data.</text>
</comment>
<protein>
    <submittedName>
        <fullName evidence="3">Uncharacterized protein DUF4157</fullName>
    </submittedName>
</protein>
<keyword evidence="1" id="KW-0732">Signal</keyword>
<evidence type="ECO:0000256" key="1">
    <source>
        <dbReference type="SAM" id="SignalP"/>
    </source>
</evidence>
<dbReference type="EMBL" id="QPJK01000003">
    <property type="protein sequence ID" value="RCW72413.1"/>
    <property type="molecule type" value="Genomic_DNA"/>
</dbReference>
<dbReference type="OrthoDB" id="7597153at2"/>
<organism evidence="3 4">
    <name type="scientific">Pseudorhodoferax soli</name>
    <dbReference type="NCBI Taxonomy" id="545864"/>
    <lineage>
        <taxon>Bacteria</taxon>
        <taxon>Pseudomonadati</taxon>
        <taxon>Pseudomonadota</taxon>
        <taxon>Betaproteobacteria</taxon>
        <taxon>Burkholderiales</taxon>
        <taxon>Comamonadaceae</taxon>
    </lineage>
</organism>